<keyword evidence="2" id="KW-0732">Signal</keyword>
<organism evidence="3">
    <name type="scientific">Ixodes ricinus</name>
    <name type="common">Common tick</name>
    <name type="synonym">Acarus ricinus</name>
    <dbReference type="NCBI Taxonomy" id="34613"/>
    <lineage>
        <taxon>Eukaryota</taxon>
        <taxon>Metazoa</taxon>
        <taxon>Ecdysozoa</taxon>
        <taxon>Arthropoda</taxon>
        <taxon>Chelicerata</taxon>
        <taxon>Arachnida</taxon>
        <taxon>Acari</taxon>
        <taxon>Parasitiformes</taxon>
        <taxon>Ixodida</taxon>
        <taxon>Ixodoidea</taxon>
        <taxon>Ixodidae</taxon>
        <taxon>Ixodinae</taxon>
        <taxon>Ixodes</taxon>
    </lineage>
</organism>
<sequence length="195" mass="21040">MQRDFAYVVICTILAALLPSPAEGDDAGNGKADELFKFLQTLQENEPLYTIKRTYKENLRNDTGTKIQCVKANKMEANNTAAKLCTVVKSDGGTTGPFVATYEKTGGDKIRGEPGPHIMTVLYVNAGEKCFFVEMTGKRPSKSNSKACDMLSTNLEHPGSNCNNQFRSLCGSGSRTISTSDGCSGVRNPTCPPPK</sequence>
<dbReference type="SUPFAM" id="SSF50814">
    <property type="entry name" value="Lipocalins"/>
    <property type="match status" value="1"/>
</dbReference>
<name>A0A090X9J6_IXORI</name>
<protein>
    <submittedName>
        <fullName evidence="3">Putative secreted protein</fullName>
    </submittedName>
</protein>
<evidence type="ECO:0000313" key="3">
    <source>
        <dbReference type="EMBL" id="JAC93421.1"/>
    </source>
</evidence>
<feature type="region of interest" description="Disordered" evidence="1">
    <location>
        <begin position="175"/>
        <end position="195"/>
    </location>
</feature>
<dbReference type="EMBL" id="GBIH01001289">
    <property type="protein sequence ID" value="JAC93421.1"/>
    <property type="molecule type" value="mRNA"/>
</dbReference>
<evidence type="ECO:0000256" key="2">
    <source>
        <dbReference type="SAM" id="SignalP"/>
    </source>
</evidence>
<proteinExistence type="evidence at transcript level"/>
<dbReference type="AlphaFoldDB" id="A0A090X9J6"/>
<reference evidence="3" key="1">
    <citation type="journal article" date="2015" name="PLoS Negl. Trop. Dis.">
        <title>Deep Sequencing Analysis of the Ixodes ricinus Haemocytome.</title>
        <authorList>
            <person name="Kotsyfakis M."/>
            <person name="Kopacek P."/>
            <person name="Franta Z."/>
            <person name="Pedra J.H."/>
            <person name="Ribeiro J.M."/>
        </authorList>
    </citation>
    <scope>NUCLEOTIDE SEQUENCE</scope>
</reference>
<accession>A0A090X9J6</accession>
<dbReference type="Gene3D" id="2.40.128.20">
    <property type="match status" value="1"/>
</dbReference>
<evidence type="ECO:0000256" key="1">
    <source>
        <dbReference type="SAM" id="MobiDB-lite"/>
    </source>
</evidence>
<feature type="signal peptide" evidence="2">
    <location>
        <begin position="1"/>
        <end position="24"/>
    </location>
</feature>
<feature type="chain" id="PRO_5001869006" evidence="2">
    <location>
        <begin position="25"/>
        <end position="195"/>
    </location>
</feature>
<dbReference type="InterPro" id="IPR012674">
    <property type="entry name" value="Calycin"/>
</dbReference>